<evidence type="ECO:0000313" key="2">
    <source>
        <dbReference type="Proteomes" id="UP000636479"/>
    </source>
</evidence>
<evidence type="ECO:0008006" key="3">
    <source>
        <dbReference type="Google" id="ProtNLM"/>
    </source>
</evidence>
<dbReference type="OrthoDB" id="2863717at2759"/>
<dbReference type="RefSeq" id="XP_037214548.1">
    <property type="nucleotide sequence ID" value="XM_037369342.1"/>
</dbReference>
<dbReference type="EMBL" id="JACAZF010000013">
    <property type="protein sequence ID" value="KAF7291426.1"/>
    <property type="molecule type" value="Genomic_DNA"/>
</dbReference>
<reference evidence="1" key="1">
    <citation type="submission" date="2020-05" db="EMBL/GenBank/DDBJ databases">
        <title>Mycena genomes resolve the evolution of fungal bioluminescence.</title>
        <authorList>
            <person name="Tsai I.J."/>
        </authorList>
    </citation>
    <scope>NUCLEOTIDE SEQUENCE</scope>
    <source>
        <strain evidence="1">171206Taipei</strain>
    </source>
</reference>
<organism evidence="1 2">
    <name type="scientific">Mycena indigotica</name>
    <dbReference type="NCBI Taxonomy" id="2126181"/>
    <lineage>
        <taxon>Eukaryota</taxon>
        <taxon>Fungi</taxon>
        <taxon>Dikarya</taxon>
        <taxon>Basidiomycota</taxon>
        <taxon>Agaricomycotina</taxon>
        <taxon>Agaricomycetes</taxon>
        <taxon>Agaricomycetidae</taxon>
        <taxon>Agaricales</taxon>
        <taxon>Marasmiineae</taxon>
        <taxon>Mycenaceae</taxon>
        <taxon>Mycena</taxon>
    </lineage>
</organism>
<protein>
    <recommendedName>
        <fullName evidence="3">F-box domain-containing protein</fullName>
    </recommendedName>
</protein>
<dbReference type="SUPFAM" id="SSF52047">
    <property type="entry name" value="RNI-like"/>
    <property type="match status" value="1"/>
</dbReference>
<dbReference type="GeneID" id="59351858"/>
<dbReference type="Gene3D" id="3.80.10.10">
    <property type="entry name" value="Ribonuclease Inhibitor"/>
    <property type="match status" value="1"/>
</dbReference>
<gene>
    <name evidence="1" type="ORF">MIND_01287300</name>
</gene>
<dbReference type="Proteomes" id="UP000636479">
    <property type="component" value="Unassembled WGS sequence"/>
</dbReference>
<keyword evidence="2" id="KW-1185">Reference proteome</keyword>
<name>A0A8H6S2A5_9AGAR</name>
<accession>A0A8H6S2A5</accession>
<evidence type="ECO:0000313" key="1">
    <source>
        <dbReference type="EMBL" id="KAF7291426.1"/>
    </source>
</evidence>
<proteinExistence type="predicted"/>
<dbReference type="InterPro" id="IPR032675">
    <property type="entry name" value="LRR_dom_sf"/>
</dbReference>
<sequence length="535" mass="60329">MIADLAAFLLKSSSEPMASQSLPPEIWLDIFEKLPRTCLPGIVSTGRTFAVLARPLLFAHFYFGPYGLQSPNPHESRRQAVYLTLGPDLQQFDIDRIEFWTSENIAPLVRECSIVPWDPEETDTTFIVAEDVALRLLNVFFDRIHHFTRLHTFSAYDVTLTGGMLSKIFHCLPSLTSLLLNLGVSPVSESFTPRSLPPSLNKFILEMEDNELYSADSLQAYVPFFVPSSLRELCLSGPLNLWSTNPDAIPTFSNVRRLAISIYREGTNPKLAVVLPKFPNVKSLSLYGLDDTDEVFDAYWLDDVATGCKALLPVLQMVTTYFHIHSPVVLAIFMPGSTCLTCFKYHGRLEPDALLPFFSTFRLPSLVSLSVQLVGVVSLHSLKPIWYCFPALKHLDLGFSCYLSTTQQAYGTSVATEFLTTLYTSSTPWLPPMLKTLVLSWSFASQNSALYMGFYHAPIDLASLSTLLVARYPALRTIGIDGGSFLLKSRRRDLDGYLLVEKRNEDRNDQTQSYYTLRQEVSELWWEDVHHDSLL</sequence>
<comment type="caution">
    <text evidence="1">The sequence shown here is derived from an EMBL/GenBank/DDBJ whole genome shotgun (WGS) entry which is preliminary data.</text>
</comment>
<dbReference type="AlphaFoldDB" id="A0A8H6S2A5"/>